<dbReference type="PANTHER" id="PTHR24413">
    <property type="entry name" value="SPECKLE-TYPE POZ PROTEIN"/>
    <property type="match status" value="1"/>
</dbReference>
<dbReference type="PROSITE" id="PS50097">
    <property type="entry name" value="BTB"/>
    <property type="match status" value="1"/>
</dbReference>
<feature type="domain" description="MATH" evidence="2">
    <location>
        <begin position="11"/>
        <end position="137"/>
    </location>
</feature>
<dbReference type="SMART" id="SM00225">
    <property type="entry name" value="BTB"/>
    <property type="match status" value="1"/>
</dbReference>
<dbReference type="InterPro" id="IPR002083">
    <property type="entry name" value="MATH/TRAF_dom"/>
</dbReference>
<accession>A0AAV4NQS9</accession>
<dbReference type="SUPFAM" id="SSF54695">
    <property type="entry name" value="POZ domain"/>
    <property type="match status" value="1"/>
</dbReference>
<dbReference type="PROSITE" id="PS50144">
    <property type="entry name" value="MATH"/>
    <property type="match status" value="1"/>
</dbReference>
<dbReference type="InterPro" id="IPR011333">
    <property type="entry name" value="SKP1/BTB/POZ_sf"/>
</dbReference>
<keyword evidence="4" id="KW-1185">Reference proteome</keyword>
<dbReference type="EMBL" id="BPLQ01001921">
    <property type="protein sequence ID" value="GIX86779.1"/>
    <property type="molecule type" value="Genomic_DNA"/>
</dbReference>
<dbReference type="SUPFAM" id="SSF49599">
    <property type="entry name" value="TRAF domain-like"/>
    <property type="match status" value="1"/>
</dbReference>
<dbReference type="InterPro" id="IPR000210">
    <property type="entry name" value="BTB/POZ_dom"/>
</dbReference>
<dbReference type="Pfam" id="PF00651">
    <property type="entry name" value="BTB"/>
    <property type="match status" value="1"/>
</dbReference>
<feature type="domain" description="BTB" evidence="1">
    <location>
        <begin position="325"/>
        <end position="392"/>
    </location>
</feature>
<dbReference type="Pfam" id="PF22486">
    <property type="entry name" value="MATH_2"/>
    <property type="match status" value="1"/>
</dbReference>
<reference evidence="3 4" key="1">
    <citation type="submission" date="2021-06" db="EMBL/GenBank/DDBJ databases">
        <title>Caerostris darwini draft genome.</title>
        <authorList>
            <person name="Kono N."/>
            <person name="Arakawa K."/>
        </authorList>
    </citation>
    <scope>NUCLEOTIDE SEQUENCE [LARGE SCALE GENOMIC DNA]</scope>
</reference>
<proteinExistence type="predicted"/>
<dbReference type="Gene3D" id="3.30.710.10">
    <property type="entry name" value="Potassium Channel Kv1.1, Chain A"/>
    <property type="match status" value="1"/>
</dbReference>
<gene>
    <name evidence="3" type="primary">spop-b</name>
    <name evidence="3" type="ORF">CDAR_383001</name>
</gene>
<evidence type="ECO:0000259" key="2">
    <source>
        <dbReference type="PROSITE" id="PS50144"/>
    </source>
</evidence>
<organism evidence="3 4">
    <name type="scientific">Caerostris darwini</name>
    <dbReference type="NCBI Taxonomy" id="1538125"/>
    <lineage>
        <taxon>Eukaryota</taxon>
        <taxon>Metazoa</taxon>
        <taxon>Ecdysozoa</taxon>
        <taxon>Arthropoda</taxon>
        <taxon>Chelicerata</taxon>
        <taxon>Arachnida</taxon>
        <taxon>Araneae</taxon>
        <taxon>Araneomorphae</taxon>
        <taxon>Entelegynae</taxon>
        <taxon>Araneoidea</taxon>
        <taxon>Araneidae</taxon>
        <taxon>Caerostris</taxon>
    </lineage>
</organism>
<protein>
    <submittedName>
        <fullName evidence="3">Speckle-type POZ protein B</fullName>
    </submittedName>
</protein>
<dbReference type="InterPro" id="IPR008974">
    <property type="entry name" value="TRAF-like"/>
</dbReference>
<comment type="caution">
    <text evidence="3">The sequence shown here is derived from an EMBL/GenBank/DDBJ whole genome shotgun (WGS) entry which is preliminary data.</text>
</comment>
<evidence type="ECO:0000313" key="4">
    <source>
        <dbReference type="Proteomes" id="UP001054837"/>
    </source>
</evidence>
<name>A0AAV4NQS9_9ARAC</name>
<evidence type="ECO:0000259" key="1">
    <source>
        <dbReference type="PROSITE" id="PS50097"/>
    </source>
</evidence>
<dbReference type="Gene3D" id="2.60.210.10">
    <property type="entry name" value="Apoptosis, Tumor Necrosis Factor Receptor Associated Protein 2, Chain A"/>
    <property type="match status" value="1"/>
</dbReference>
<dbReference type="FunFam" id="3.30.710.10:FF:000159">
    <property type="entry name" value="Speckle-type POZ protein B"/>
    <property type="match status" value="1"/>
</dbReference>
<dbReference type="AlphaFoldDB" id="A0AAV4NQS9"/>
<evidence type="ECO:0000313" key="3">
    <source>
        <dbReference type="EMBL" id="GIX86779.1"/>
    </source>
</evidence>
<dbReference type="Proteomes" id="UP001054837">
    <property type="component" value="Unassembled WGS sequence"/>
</dbReference>
<dbReference type="GO" id="GO:0030163">
    <property type="term" value="P:protein catabolic process"/>
    <property type="evidence" value="ECO:0007669"/>
    <property type="project" value="UniProtKB-ARBA"/>
</dbReference>
<sequence length="466" mass="55099">MAELCATKGTECIVNWKIENFSYCVENKGQYLESLSFVYRTQWKLRMNPYQWNGTNDFFESYIACYLFCDDNANVIVDFDLSVISAYGSQHFLKKYRKINFGQSRQFGCKTFLVRKALWKAKDFLLPEDVLTIRCHMWCPSQVVPKFTSHFSLNTTIGILQWFFISHFENFSSWRREWDYMMHNKGVFRVYGKVLKPTKRSPSDYPIQISIRPCLPFLVDKIKFKYTISVLIPELNLRFRGEKFLYRLTPLFLPIITLTKQHVMKFHKDSVFLTFQFTHSMHSRDRINQTCYAELFDPSRSITTHDAYDSMNTDLHRLFTEKTFSDLTLRTEQESFQAHKTILCARSPVFRAMFRHDMVEKLTNSVYIPDVEADTLKRMLEFMYCNKFDNVQIESAMKLYAAADKYEILTLKKICYAYVISNVSAKNANDVIDFAELYEENDLKDVALEHLNSHERKSSEQEESNN</sequence>